<evidence type="ECO:0000313" key="2">
    <source>
        <dbReference type="Proteomes" id="UP000821865"/>
    </source>
</evidence>
<sequence>MSALSKLKRTVRSVTSLINGIVRSREGMTETDTMKLVQAFVISRITYALPSQAARQTDIDQANRLRRIACKAALSLPENMSTDRLSELGMMNTYEELAAVTLMAQRERLNATP</sequence>
<dbReference type="Proteomes" id="UP000821865">
    <property type="component" value="Chromosome 11"/>
</dbReference>
<accession>A0ACB8DJR9</accession>
<organism evidence="1 2">
    <name type="scientific">Dermacentor silvarum</name>
    <name type="common">Tick</name>
    <dbReference type="NCBI Taxonomy" id="543639"/>
    <lineage>
        <taxon>Eukaryota</taxon>
        <taxon>Metazoa</taxon>
        <taxon>Ecdysozoa</taxon>
        <taxon>Arthropoda</taxon>
        <taxon>Chelicerata</taxon>
        <taxon>Arachnida</taxon>
        <taxon>Acari</taxon>
        <taxon>Parasitiformes</taxon>
        <taxon>Ixodida</taxon>
        <taxon>Ixodoidea</taxon>
        <taxon>Ixodidae</taxon>
        <taxon>Rhipicephalinae</taxon>
        <taxon>Dermacentor</taxon>
    </lineage>
</organism>
<name>A0ACB8DJR9_DERSI</name>
<keyword evidence="2" id="KW-1185">Reference proteome</keyword>
<reference evidence="1" key="1">
    <citation type="submission" date="2020-05" db="EMBL/GenBank/DDBJ databases">
        <title>Large-scale comparative analyses of tick genomes elucidate their genetic diversity and vector capacities.</title>
        <authorList>
            <person name="Jia N."/>
            <person name="Wang J."/>
            <person name="Shi W."/>
            <person name="Du L."/>
            <person name="Sun Y."/>
            <person name="Zhan W."/>
            <person name="Jiang J."/>
            <person name="Wang Q."/>
            <person name="Zhang B."/>
            <person name="Ji P."/>
            <person name="Sakyi L.B."/>
            <person name="Cui X."/>
            <person name="Yuan T."/>
            <person name="Jiang B."/>
            <person name="Yang W."/>
            <person name="Lam T.T.-Y."/>
            <person name="Chang Q."/>
            <person name="Ding S."/>
            <person name="Wang X."/>
            <person name="Zhu J."/>
            <person name="Ruan X."/>
            <person name="Zhao L."/>
            <person name="Wei J."/>
            <person name="Que T."/>
            <person name="Du C."/>
            <person name="Cheng J."/>
            <person name="Dai P."/>
            <person name="Han X."/>
            <person name="Huang E."/>
            <person name="Gao Y."/>
            <person name="Liu J."/>
            <person name="Shao H."/>
            <person name="Ye R."/>
            <person name="Li L."/>
            <person name="Wei W."/>
            <person name="Wang X."/>
            <person name="Wang C."/>
            <person name="Yang T."/>
            <person name="Huo Q."/>
            <person name="Li W."/>
            <person name="Guo W."/>
            <person name="Chen H."/>
            <person name="Zhou L."/>
            <person name="Ni X."/>
            <person name="Tian J."/>
            <person name="Zhou Y."/>
            <person name="Sheng Y."/>
            <person name="Liu T."/>
            <person name="Pan Y."/>
            <person name="Xia L."/>
            <person name="Li J."/>
            <person name="Zhao F."/>
            <person name="Cao W."/>
        </authorList>
    </citation>
    <scope>NUCLEOTIDE SEQUENCE</scope>
    <source>
        <strain evidence="1">Dsil-2018</strain>
    </source>
</reference>
<proteinExistence type="predicted"/>
<dbReference type="EMBL" id="CM023480">
    <property type="protein sequence ID" value="KAH7970918.1"/>
    <property type="molecule type" value="Genomic_DNA"/>
</dbReference>
<protein>
    <submittedName>
        <fullName evidence="1">Uncharacterized protein</fullName>
    </submittedName>
</protein>
<evidence type="ECO:0000313" key="1">
    <source>
        <dbReference type="EMBL" id="KAH7970918.1"/>
    </source>
</evidence>
<comment type="caution">
    <text evidence="1">The sequence shown here is derived from an EMBL/GenBank/DDBJ whole genome shotgun (WGS) entry which is preliminary data.</text>
</comment>
<gene>
    <name evidence="1" type="ORF">HPB49_016709</name>
</gene>